<keyword evidence="4" id="KW-0249">Electron transport</keyword>
<dbReference type="GO" id="GO:0051539">
    <property type="term" value="F:4 iron, 4 sulfur cluster binding"/>
    <property type="evidence" value="ECO:0007669"/>
    <property type="project" value="UniProtKB-KW"/>
</dbReference>
<keyword evidence="10" id="KW-1185">Reference proteome</keyword>
<name>A0A9X4RMF6_9BACT</name>
<comment type="caution">
    <text evidence="9">The sequence shown here is derived from an EMBL/GenBank/DDBJ whole genome shotgun (WGS) entry which is preliminary data.</text>
</comment>
<keyword evidence="5" id="KW-0408">Iron</keyword>
<evidence type="ECO:0000256" key="7">
    <source>
        <dbReference type="SAM" id="Phobius"/>
    </source>
</evidence>
<sequence>MKEQKHRKYFQLVLAPLVPLVVIGGYFWPYLGYIGVVMLLFMLTLALFRGRYYCGWYCAMGSFHERILSLISCKKKMLPVFKAQWFRWIVFILMMGLLATRLILSGGDPRKIGATFVMMWSIATGLAIGIGLVWKPRSWCSICPMGMFQGLIGLRAYRLQVGEGCRECGLCEKVCPIETNPGSMRELGIIKSADCLRCGNCVVNCPAKVLSFTARPASTSEEPLSDKEKGDC</sequence>
<dbReference type="PANTHER" id="PTHR30176:SF3">
    <property type="entry name" value="FERREDOXIN-TYPE PROTEIN NAPH"/>
    <property type="match status" value="1"/>
</dbReference>
<dbReference type="SUPFAM" id="SSF54862">
    <property type="entry name" value="4Fe-4S ferredoxins"/>
    <property type="match status" value="1"/>
</dbReference>
<organism evidence="9 10">
    <name type="scientific">Thiovibrio frasassiensis</name>
    <dbReference type="NCBI Taxonomy" id="2984131"/>
    <lineage>
        <taxon>Bacteria</taxon>
        <taxon>Pseudomonadati</taxon>
        <taxon>Thermodesulfobacteriota</taxon>
        <taxon>Desulfobulbia</taxon>
        <taxon>Desulfobulbales</taxon>
        <taxon>Thiovibrionaceae</taxon>
        <taxon>Thiovibrio</taxon>
    </lineage>
</organism>
<dbReference type="PANTHER" id="PTHR30176">
    <property type="entry name" value="FERREDOXIN-TYPE PROTEIN NAPH"/>
    <property type="match status" value="1"/>
</dbReference>
<dbReference type="GO" id="GO:0005886">
    <property type="term" value="C:plasma membrane"/>
    <property type="evidence" value="ECO:0007669"/>
    <property type="project" value="TreeGrafter"/>
</dbReference>
<keyword evidence="3" id="KW-0479">Metal-binding</keyword>
<keyword evidence="6" id="KW-0411">Iron-sulfur</keyword>
<evidence type="ECO:0000256" key="3">
    <source>
        <dbReference type="ARBA" id="ARBA00022723"/>
    </source>
</evidence>
<reference evidence="9" key="1">
    <citation type="journal article" date="2022" name="bioRxiv">
        <title>Thiovibrio frasassiensisgen. nov., sp. nov., an autotrophic, elemental sulfur disproportionating bacterium isolated from sulfidic karst sediment, and proposal of Thiovibrionaceae fam. nov.</title>
        <authorList>
            <person name="Aronson H."/>
            <person name="Thomas C."/>
            <person name="Bhattacharyya M."/>
            <person name="Eckstein S."/>
            <person name="Jensen S."/>
            <person name="Barco R."/>
            <person name="Macalady J."/>
            <person name="Amend J."/>
        </authorList>
    </citation>
    <scope>NUCLEOTIDE SEQUENCE</scope>
    <source>
        <strain evidence="9">RS19-109</strain>
    </source>
</reference>
<evidence type="ECO:0000256" key="2">
    <source>
        <dbReference type="ARBA" id="ARBA00022485"/>
    </source>
</evidence>
<feature type="domain" description="4Fe-4S ferredoxin-type" evidence="8">
    <location>
        <begin position="157"/>
        <end position="185"/>
    </location>
</feature>
<dbReference type="Gene3D" id="3.30.70.20">
    <property type="match status" value="1"/>
</dbReference>
<dbReference type="GO" id="GO:0046872">
    <property type="term" value="F:metal ion binding"/>
    <property type="evidence" value="ECO:0007669"/>
    <property type="project" value="UniProtKB-KW"/>
</dbReference>
<feature type="transmembrane region" description="Helical" evidence="7">
    <location>
        <begin position="116"/>
        <end position="134"/>
    </location>
</feature>
<feature type="domain" description="4Fe-4S ferredoxin-type" evidence="8">
    <location>
        <begin position="186"/>
        <end position="215"/>
    </location>
</feature>
<evidence type="ECO:0000256" key="5">
    <source>
        <dbReference type="ARBA" id="ARBA00023004"/>
    </source>
</evidence>
<dbReference type="AlphaFoldDB" id="A0A9X4RMF6"/>
<reference evidence="9" key="2">
    <citation type="submission" date="2022-10" db="EMBL/GenBank/DDBJ databases">
        <authorList>
            <person name="Aronson H.S."/>
        </authorList>
    </citation>
    <scope>NUCLEOTIDE SEQUENCE</scope>
    <source>
        <strain evidence="9">RS19-109</strain>
    </source>
</reference>
<protein>
    <submittedName>
        <fullName evidence="9">4Fe-4S binding protein</fullName>
    </submittedName>
</protein>
<dbReference type="InterPro" id="IPR051684">
    <property type="entry name" value="Electron_Trans/Redox"/>
</dbReference>
<keyword evidence="1" id="KW-0813">Transport</keyword>
<proteinExistence type="predicted"/>
<evidence type="ECO:0000256" key="6">
    <source>
        <dbReference type="ARBA" id="ARBA00023014"/>
    </source>
</evidence>
<gene>
    <name evidence="9" type="ORF">OLX77_09115</name>
</gene>
<feature type="transmembrane region" description="Helical" evidence="7">
    <location>
        <begin position="85"/>
        <end position="104"/>
    </location>
</feature>
<feature type="transmembrane region" description="Helical" evidence="7">
    <location>
        <begin position="9"/>
        <end position="27"/>
    </location>
</feature>
<dbReference type="Proteomes" id="UP001154240">
    <property type="component" value="Unassembled WGS sequence"/>
</dbReference>
<dbReference type="PROSITE" id="PS00198">
    <property type="entry name" value="4FE4S_FER_1"/>
    <property type="match status" value="2"/>
</dbReference>
<keyword evidence="2" id="KW-0004">4Fe-4S</keyword>
<dbReference type="InterPro" id="IPR017896">
    <property type="entry name" value="4Fe4S_Fe-S-bd"/>
</dbReference>
<evidence type="ECO:0000256" key="1">
    <source>
        <dbReference type="ARBA" id="ARBA00022448"/>
    </source>
</evidence>
<keyword evidence="7" id="KW-0472">Membrane</keyword>
<keyword evidence="7" id="KW-1133">Transmembrane helix</keyword>
<dbReference type="Pfam" id="PF12801">
    <property type="entry name" value="Fer4_5"/>
    <property type="match status" value="2"/>
</dbReference>
<feature type="transmembrane region" description="Helical" evidence="7">
    <location>
        <begin position="33"/>
        <end position="50"/>
    </location>
</feature>
<evidence type="ECO:0000313" key="10">
    <source>
        <dbReference type="Proteomes" id="UP001154240"/>
    </source>
</evidence>
<evidence type="ECO:0000256" key="4">
    <source>
        <dbReference type="ARBA" id="ARBA00022982"/>
    </source>
</evidence>
<evidence type="ECO:0000259" key="8">
    <source>
        <dbReference type="PROSITE" id="PS51379"/>
    </source>
</evidence>
<keyword evidence="7" id="KW-0812">Transmembrane</keyword>
<dbReference type="InterPro" id="IPR017900">
    <property type="entry name" value="4Fe4S_Fe_S_CS"/>
</dbReference>
<dbReference type="EMBL" id="JAPHEH010000001">
    <property type="protein sequence ID" value="MDG4476315.1"/>
    <property type="molecule type" value="Genomic_DNA"/>
</dbReference>
<accession>A0A9X4RMF6</accession>
<dbReference type="RefSeq" id="WP_307633283.1">
    <property type="nucleotide sequence ID" value="NZ_JAPHEH010000001.1"/>
</dbReference>
<dbReference type="PROSITE" id="PS51379">
    <property type="entry name" value="4FE4S_FER_2"/>
    <property type="match status" value="2"/>
</dbReference>
<evidence type="ECO:0000313" key="9">
    <source>
        <dbReference type="EMBL" id="MDG4476315.1"/>
    </source>
</evidence>